<organism evidence="2 3">
    <name type="scientific">Marinobacter lacisalsi</name>
    <dbReference type="NCBI Taxonomy" id="475979"/>
    <lineage>
        <taxon>Bacteria</taxon>
        <taxon>Pseudomonadati</taxon>
        <taxon>Pseudomonadota</taxon>
        <taxon>Gammaproteobacteria</taxon>
        <taxon>Pseudomonadales</taxon>
        <taxon>Marinobacteraceae</taxon>
        <taxon>Marinobacter</taxon>
    </lineage>
</organism>
<gene>
    <name evidence="2" type="ORF">ACFOZ5_13625</name>
</gene>
<keyword evidence="3" id="KW-1185">Reference proteome</keyword>
<keyword evidence="1" id="KW-0732">Signal</keyword>
<feature type="signal peptide" evidence="1">
    <location>
        <begin position="1"/>
        <end position="21"/>
    </location>
</feature>
<proteinExistence type="predicted"/>
<reference evidence="3" key="1">
    <citation type="journal article" date="2019" name="Int. J. Syst. Evol. Microbiol.">
        <title>The Global Catalogue of Microorganisms (GCM) 10K type strain sequencing project: providing services to taxonomists for standard genome sequencing and annotation.</title>
        <authorList>
            <consortium name="The Broad Institute Genomics Platform"/>
            <consortium name="The Broad Institute Genome Sequencing Center for Infectious Disease"/>
            <person name="Wu L."/>
            <person name="Ma J."/>
        </authorList>
    </citation>
    <scope>NUCLEOTIDE SEQUENCE [LARGE SCALE GENOMIC DNA]</scope>
    <source>
        <strain evidence="3">CECT 7297</strain>
    </source>
</reference>
<sequence length="88" mass="9687">MKKLLQWAAAGLILCSGIANAGYITLDEVALDDIFAQPSLGIPGGVDVRVNPYQEVVRPDLITIDSFIEVFDLWNSTPYDFPAIDLYL</sequence>
<accession>A0ABV8QLV5</accession>
<dbReference type="Proteomes" id="UP001595798">
    <property type="component" value="Unassembled WGS sequence"/>
</dbReference>
<evidence type="ECO:0000256" key="1">
    <source>
        <dbReference type="SAM" id="SignalP"/>
    </source>
</evidence>
<comment type="caution">
    <text evidence="2">The sequence shown here is derived from an EMBL/GenBank/DDBJ whole genome shotgun (WGS) entry which is preliminary data.</text>
</comment>
<evidence type="ECO:0000313" key="2">
    <source>
        <dbReference type="EMBL" id="MFC4260059.1"/>
    </source>
</evidence>
<dbReference type="RefSeq" id="WP_379888208.1">
    <property type="nucleotide sequence ID" value="NZ_JBHSDI010000045.1"/>
</dbReference>
<protein>
    <submittedName>
        <fullName evidence="2">Uncharacterized protein</fullName>
    </submittedName>
</protein>
<name>A0ABV8QLV5_9GAMM</name>
<dbReference type="EMBL" id="JBHSDI010000045">
    <property type="protein sequence ID" value="MFC4260059.1"/>
    <property type="molecule type" value="Genomic_DNA"/>
</dbReference>
<feature type="chain" id="PRO_5047303388" evidence="1">
    <location>
        <begin position="22"/>
        <end position="88"/>
    </location>
</feature>
<evidence type="ECO:0000313" key="3">
    <source>
        <dbReference type="Proteomes" id="UP001595798"/>
    </source>
</evidence>